<dbReference type="OrthoDB" id="9784166at2"/>
<dbReference type="EMBL" id="OMOD01000146">
    <property type="protein sequence ID" value="SPF44074.1"/>
    <property type="molecule type" value="Genomic_DNA"/>
</dbReference>
<dbReference type="Gene3D" id="3.30.420.40">
    <property type="match status" value="2"/>
</dbReference>
<dbReference type="Proteomes" id="UP000238701">
    <property type="component" value="Unassembled WGS sequence"/>
</dbReference>
<proteinExistence type="predicted"/>
<gene>
    <name evidence="2" type="ORF">SBA1_510011</name>
</gene>
<protein>
    <submittedName>
        <fullName evidence="2">Peptidase M22, glycoprotease</fullName>
    </submittedName>
</protein>
<dbReference type="NCBIfam" id="TIGR03725">
    <property type="entry name" value="T6A_YeaZ"/>
    <property type="match status" value="1"/>
</dbReference>
<organism evidence="2 3">
    <name type="scientific">Candidatus Sulfotelmatobacter kueseliae</name>
    <dbReference type="NCBI Taxonomy" id="2042962"/>
    <lineage>
        <taxon>Bacteria</taxon>
        <taxon>Pseudomonadati</taxon>
        <taxon>Acidobacteriota</taxon>
        <taxon>Terriglobia</taxon>
        <taxon>Terriglobales</taxon>
        <taxon>Candidatus Korobacteraceae</taxon>
        <taxon>Candidatus Sulfotelmatobacter</taxon>
    </lineage>
</organism>
<dbReference type="GO" id="GO:0002949">
    <property type="term" value="P:tRNA threonylcarbamoyladenosine modification"/>
    <property type="evidence" value="ECO:0007669"/>
    <property type="project" value="InterPro"/>
</dbReference>
<evidence type="ECO:0000313" key="3">
    <source>
        <dbReference type="Proteomes" id="UP000238701"/>
    </source>
</evidence>
<dbReference type="Pfam" id="PF00814">
    <property type="entry name" value="TsaD"/>
    <property type="match status" value="1"/>
</dbReference>
<dbReference type="InterPro" id="IPR000905">
    <property type="entry name" value="Gcp-like_dom"/>
</dbReference>
<reference evidence="3" key="1">
    <citation type="submission" date="2018-02" db="EMBL/GenBank/DDBJ databases">
        <authorList>
            <person name="Hausmann B."/>
        </authorList>
    </citation>
    <scope>NUCLEOTIDE SEQUENCE [LARGE SCALE GENOMIC DNA]</scope>
    <source>
        <strain evidence="3">Peat soil MAG SbA1</strain>
    </source>
</reference>
<accession>A0A2U3KWL0</accession>
<dbReference type="GO" id="GO:0008233">
    <property type="term" value="F:peptidase activity"/>
    <property type="evidence" value="ECO:0007669"/>
    <property type="project" value="UniProtKB-KW"/>
</dbReference>
<feature type="domain" description="Gcp-like" evidence="1">
    <location>
        <begin position="39"/>
        <end position="151"/>
    </location>
</feature>
<sequence>MLLLITDTSGKHGSVALARASSSPDEVNVIESVPLAGGTFSAQLVPQIAALLARHGFSKTDIEAFVVVSGPGSFTGLRVGLAAIKALAEILHKPIVPVSLLEVVAVASRASGKLLAVLDAGRGELYAAEYQVAGEAAQLLQERLLAKDEFLAMAKGLVVATPDEALAGVVRDGGIQVPLPGARMIARLGWHKLQAGEVVAPERLEANYIRRSDAEIFSKRSGN</sequence>
<dbReference type="GO" id="GO:0006508">
    <property type="term" value="P:proteolysis"/>
    <property type="evidence" value="ECO:0007669"/>
    <property type="project" value="UniProtKB-KW"/>
</dbReference>
<dbReference type="InterPro" id="IPR043129">
    <property type="entry name" value="ATPase_NBD"/>
</dbReference>
<dbReference type="AlphaFoldDB" id="A0A2U3KWL0"/>
<evidence type="ECO:0000259" key="1">
    <source>
        <dbReference type="Pfam" id="PF00814"/>
    </source>
</evidence>
<name>A0A2U3KWL0_9BACT</name>
<dbReference type="SUPFAM" id="SSF53067">
    <property type="entry name" value="Actin-like ATPase domain"/>
    <property type="match status" value="2"/>
</dbReference>
<keyword evidence="2" id="KW-0645">Protease</keyword>
<evidence type="ECO:0000313" key="2">
    <source>
        <dbReference type="EMBL" id="SPF44074.1"/>
    </source>
</evidence>
<dbReference type="InterPro" id="IPR022496">
    <property type="entry name" value="T6A_TsaB"/>
</dbReference>
<keyword evidence="2" id="KW-0378">Hydrolase</keyword>